<evidence type="ECO:0000313" key="2">
    <source>
        <dbReference type="EMBL" id="CAD5114716.1"/>
    </source>
</evidence>
<evidence type="ECO:0000256" key="1">
    <source>
        <dbReference type="SAM" id="MobiDB-lite"/>
    </source>
</evidence>
<feature type="region of interest" description="Disordered" evidence="1">
    <location>
        <begin position="138"/>
        <end position="181"/>
    </location>
</feature>
<dbReference type="InterPro" id="IPR006594">
    <property type="entry name" value="LisH"/>
</dbReference>
<name>A0A7I8VEX1_9ANNE</name>
<feature type="region of interest" description="Disordered" evidence="1">
    <location>
        <begin position="73"/>
        <end position="108"/>
    </location>
</feature>
<dbReference type="OrthoDB" id="6287635at2759"/>
<protein>
    <submittedName>
        <fullName evidence="2">DgyrCDS3759</fullName>
    </submittedName>
</protein>
<accession>A0A7I8VEX1</accession>
<dbReference type="EMBL" id="CAJFCJ010000005">
    <property type="protein sequence ID" value="CAD5114716.1"/>
    <property type="molecule type" value="Genomic_DNA"/>
</dbReference>
<feature type="compositionally biased region" description="Basic and acidic residues" evidence="1">
    <location>
        <begin position="98"/>
        <end position="107"/>
    </location>
</feature>
<organism evidence="2 3">
    <name type="scientific">Dimorphilus gyrociliatus</name>
    <dbReference type="NCBI Taxonomy" id="2664684"/>
    <lineage>
        <taxon>Eukaryota</taxon>
        <taxon>Metazoa</taxon>
        <taxon>Spiralia</taxon>
        <taxon>Lophotrochozoa</taxon>
        <taxon>Annelida</taxon>
        <taxon>Polychaeta</taxon>
        <taxon>Polychaeta incertae sedis</taxon>
        <taxon>Dinophilidae</taxon>
        <taxon>Dimorphilus</taxon>
    </lineage>
</organism>
<feature type="compositionally biased region" description="Basic residues" evidence="1">
    <location>
        <begin position="163"/>
        <end position="173"/>
    </location>
</feature>
<gene>
    <name evidence="2" type="ORF">DGYR_LOCUS3539</name>
</gene>
<evidence type="ECO:0000313" key="3">
    <source>
        <dbReference type="Proteomes" id="UP000549394"/>
    </source>
</evidence>
<dbReference type="PROSITE" id="PS50896">
    <property type="entry name" value="LISH"/>
    <property type="match status" value="1"/>
</dbReference>
<feature type="compositionally biased region" description="Polar residues" evidence="1">
    <location>
        <begin position="83"/>
        <end position="97"/>
    </location>
</feature>
<feature type="compositionally biased region" description="Polar residues" evidence="1">
    <location>
        <begin position="467"/>
        <end position="483"/>
    </location>
</feature>
<comment type="caution">
    <text evidence="2">The sequence shown here is derived from an EMBL/GenBank/DDBJ whole genome shotgun (WGS) entry which is preliminary data.</text>
</comment>
<dbReference type="Proteomes" id="UP000549394">
    <property type="component" value="Unassembled WGS sequence"/>
</dbReference>
<feature type="region of interest" description="Disordered" evidence="1">
    <location>
        <begin position="448"/>
        <end position="483"/>
    </location>
</feature>
<keyword evidence="3" id="KW-1185">Reference proteome</keyword>
<sequence length="511" mass="57276">MTNSYFPFLPSQVSFLILGFLREEKYKRTYNAFIDECAHLKTLVDQGYDVDSYTSLHDGTRLSDILADYGRRARERQKGSKGQIDSTRSKCSSCERAQNNDKQKSERGCSPIKEIIEKFDKNNYQIVNSLNNSEMTTPFDHSISTEESNSISSDILDTSRSASLRRKKSQPTKKRVDDNRATEKEKIEKLVETMEKSDLPARIARKINNVKQQDIEVSSNTLVPSGTIGFNQNTSIHEPDLSIDSSLLECLNSVTNDIITPETQSMIDGILFDAEPIKNMTTITKIEETSDGCVVQITEDKHSTNHDINNQTGKAPQKRITPKPVNDNLEYKETAFNQKLKQADNFAHKRLILPQPREFLSPVGVGPSIPIPWRKKKRKNGSCGLNVNEPKKNRLILKAAEKCSDNIIIPQNRIIIQKRLDSSPSIQPSNSCPAPSLLVAEKKPRRVKTVQISSNEKASQESKETSINENIPNGASTSDSTNPIVNSKLVLSAANSEMDMEALLNMLHKPN</sequence>
<dbReference type="AlphaFoldDB" id="A0A7I8VEX1"/>
<proteinExistence type="predicted"/>
<reference evidence="2 3" key="1">
    <citation type="submission" date="2020-08" db="EMBL/GenBank/DDBJ databases">
        <authorList>
            <person name="Hejnol A."/>
        </authorList>
    </citation>
    <scope>NUCLEOTIDE SEQUENCE [LARGE SCALE GENOMIC DNA]</scope>
</reference>